<evidence type="ECO:0000313" key="6">
    <source>
        <dbReference type="Proteomes" id="UP000887566"/>
    </source>
</evidence>
<dbReference type="PANTHER" id="PTHR46094:SF1">
    <property type="entry name" value="INTEGRATOR COMPLEX SUBUNIT 9"/>
    <property type="match status" value="1"/>
</dbReference>
<evidence type="ECO:0000256" key="3">
    <source>
        <dbReference type="ARBA" id="ARBA00022490"/>
    </source>
</evidence>
<keyword evidence="4" id="KW-0539">Nucleus</keyword>
<proteinExistence type="predicted"/>
<evidence type="ECO:0000256" key="1">
    <source>
        <dbReference type="ARBA" id="ARBA00004123"/>
    </source>
</evidence>
<organism evidence="6 7">
    <name type="scientific">Plectus sambesii</name>
    <dbReference type="NCBI Taxonomy" id="2011161"/>
    <lineage>
        <taxon>Eukaryota</taxon>
        <taxon>Metazoa</taxon>
        <taxon>Ecdysozoa</taxon>
        <taxon>Nematoda</taxon>
        <taxon>Chromadorea</taxon>
        <taxon>Plectida</taxon>
        <taxon>Plectina</taxon>
        <taxon>Plectoidea</taxon>
        <taxon>Plectidae</taxon>
        <taxon>Plectus</taxon>
    </lineage>
</organism>
<dbReference type="WBParaSite" id="PSAMB.scaffold476size49999.g6408.t1">
    <property type="protein sequence ID" value="PSAMB.scaffold476size49999.g6408.t1"/>
    <property type="gene ID" value="PSAMB.scaffold476size49999.g6408"/>
</dbReference>
<dbReference type="AlphaFoldDB" id="A0A914WPD2"/>
<dbReference type="Gene3D" id="3.40.50.10890">
    <property type="match status" value="1"/>
</dbReference>
<dbReference type="SMART" id="SM01027">
    <property type="entry name" value="Beta-Casp"/>
    <property type="match status" value="1"/>
</dbReference>
<sequence length="438" mass="47974">MHNSGFSIGSANWTIQTDYEKVAYLSATSSRTSHTKAVDWEKLKGADVLVLTSVSVAPERNPEESVHMLCVTVVETLKRGGNVLIPIAPTGVLYDLLECLAANLDQSTVSVDTPIYFLSPVAESALAYANIYAEWLSEKKQNRVYVPEEPFPHSIMLKSGRLKSFTTMHSNFSREFRTPCVVFTGHPSLRFGDAVHFMELWGGDQKNAVLLTDPDYSMMEVLAPFQPLAMRAYNFPIDTRLDFGQINATIMRELAPKRVLLPEQLTKPPATAPTRTDFVVQHSNQTPFRVGDTLSVASSASRKRVRLDPEIAKGMDVSARGALAEAGMCSLRGLLSAYDNILELKSDSVDKENDRSPAVRSRLGGQLVGAALIEALAKIGVRAEPVPAADQSVALVRVPDWSAIVAILDEGKRSKITCESKANRRRLADVISTCLTPL</sequence>
<dbReference type="GO" id="GO:0032039">
    <property type="term" value="C:integrator complex"/>
    <property type="evidence" value="ECO:0007669"/>
    <property type="project" value="InterPro"/>
</dbReference>
<keyword evidence="3" id="KW-0963">Cytoplasm</keyword>
<dbReference type="GO" id="GO:0034472">
    <property type="term" value="P:snRNA 3'-end processing"/>
    <property type="evidence" value="ECO:0007669"/>
    <property type="project" value="TreeGrafter"/>
</dbReference>
<dbReference type="Pfam" id="PF10996">
    <property type="entry name" value="Beta-Casp"/>
    <property type="match status" value="1"/>
</dbReference>
<accession>A0A914WPD2</accession>
<evidence type="ECO:0000256" key="2">
    <source>
        <dbReference type="ARBA" id="ARBA00004496"/>
    </source>
</evidence>
<dbReference type="GO" id="GO:0005737">
    <property type="term" value="C:cytoplasm"/>
    <property type="evidence" value="ECO:0007669"/>
    <property type="project" value="UniProtKB-SubCell"/>
</dbReference>
<protein>
    <submittedName>
        <fullName evidence="7">Beta-Casp domain-containing protein</fullName>
    </submittedName>
</protein>
<name>A0A914WPD2_9BILA</name>
<dbReference type="InterPro" id="IPR036866">
    <property type="entry name" value="RibonucZ/Hydroxyglut_hydro"/>
</dbReference>
<evidence type="ECO:0000259" key="5">
    <source>
        <dbReference type="SMART" id="SM01027"/>
    </source>
</evidence>
<dbReference type="SUPFAM" id="SSF56281">
    <property type="entry name" value="Metallo-hydrolase/oxidoreductase"/>
    <property type="match status" value="1"/>
</dbReference>
<reference evidence="7" key="1">
    <citation type="submission" date="2022-11" db="UniProtKB">
        <authorList>
            <consortium name="WormBaseParasite"/>
        </authorList>
    </citation>
    <scope>IDENTIFICATION</scope>
</reference>
<evidence type="ECO:0000256" key="4">
    <source>
        <dbReference type="ARBA" id="ARBA00023242"/>
    </source>
</evidence>
<dbReference type="InterPro" id="IPR022712">
    <property type="entry name" value="Beta_Casp"/>
</dbReference>
<keyword evidence="6" id="KW-1185">Reference proteome</keyword>
<evidence type="ECO:0000313" key="7">
    <source>
        <dbReference type="WBParaSite" id="PSAMB.scaffold476size49999.g6408.t1"/>
    </source>
</evidence>
<dbReference type="PANTHER" id="PTHR46094">
    <property type="entry name" value="INTEGRATOR COMPLEX SUBUNIT 9"/>
    <property type="match status" value="1"/>
</dbReference>
<dbReference type="InterPro" id="IPR027074">
    <property type="entry name" value="Integrator_9su"/>
</dbReference>
<comment type="subcellular location">
    <subcellularLocation>
        <location evidence="2">Cytoplasm</location>
    </subcellularLocation>
    <subcellularLocation>
        <location evidence="1">Nucleus</location>
    </subcellularLocation>
</comment>
<feature type="domain" description="Beta-Casp" evidence="5">
    <location>
        <begin position="93"/>
        <end position="218"/>
    </location>
</feature>
<dbReference type="Proteomes" id="UP000887566">
    <property type="component" value="Unplaced"/>
</dbReference>